<comment type="caution">
    <text evidence="2">The sequence shown here is derived from an EMBL/GenBank/DDBJ whole genome shotgun (WGS) entry which is preliminary data.</text>
</comment>
<keyword evidence="1" id="KW-0812">Transmembrane</keyword>
<sequence length="114" mass="12318">MKQFLLITAAIVLAIIALSSIGPMIGMAISALIVYYSLKKFTATNSTGAKVCWAILGLIGFSGLLANLPALAGIAAVYILYTGYKHWKSDEMSSKQEDPFAGFDKEWKKLQGLK</sequence>
<keyword evidence="2" id="KW-0966">Cell projection</keyword>
<evidence type="ECO:0000313" key="2">
    <source>
        <dbReference type="EMBL" id="MFC5463920.1"/>
    </source>
</evidence>
<evidence type="ECO:0000256" key="1">
    <source>
        <dbReference type="SAM" id="Phobius"/>
    </source>
</evidence>
<keyword evidence="3" id="KW-1185">Reference proteome</keyword>
<protein>
    <submittedName>
        <fullName evidence="2">Flagellar basal body rod protein</fullName>
    </submittedName>
</protein>
<name>A0ABW0LDY8_9BACI</name>
<organism evidence="2 3">
    <name type="scientific">Lederbergia graminis</name>
    <dbReference type="NCBI Taxonomy" id="735518"/>
    <lineage>
        <taxon>Bacteria</taxon>
        <taxon>Bacillati</taxon>
        <taxon>Bacillota</taxon>
        <taxon>Bacilli</taxon>
        <taxon>Bacillales</taxon>
        <taxon>Bacillaceae</taxon>
        <taxon>Lederbergia</taxon>
    </lineage>
</organism>
<evidence type="ECO:0000313" key="3">
    <source>
        <dbReference type="Proteomes" id="UP001596147"/>
    </source>
</evidence>
<keyword evidence="2" id="KW-0282">Flagellum</keyword>
<accession>A0ABW0LDY8</accession>
<keyword evidence="1" id="KW-0472">Membrane</keyword>
<proteinExistence type="predicted"/>
<dbReference type="EMBL" id="JBHSMC010000001">
    <property type="protein sequence ID" value="MFC5463920.1"/>
    <property type="molecule type" value="Genomic_DNA"/>
</dbReference>
<keyword evidence="1" id="KW-1133">Transmembrane helix</keyword>
<dbReference type="RefSeq" id="WP_144925132.1">
    <property type="nucleotide sequence ID" value="NZ_JBHSMC010000001.1"/>
</dbReference>
<dbReference type="Proteomes" id="UP001596147">
    <property type="component" value="Unassembled WGS sequence"/>
</dbReference>
<keyword evidence="2" id="KW-0969">Cilium</keyword>
<gene>
    <name evidence="2" type="ORF">ACFPM4_04000</name>
</gene>
<feature type="transmembrane region" description="Helical" evidence="1">
    <location>
        <begin position="54"/>
        <end position="81"/>
    </location>
</feature>
<reference evidence="3" key="1">
    <citation type="journal article" date="2019" name="Int. J. Syst. Evol. Microbiol.">
        <title>The Global Catalogue of Microorganisms (GCM) 10K type strain sequencing project: providing services to taxonomists for standard genome sequencing and annotation.</title>
        <authorList>
            <consortium name="The Broad Institute Genomics Platform"/>
            <consortium name="The Broad Institute Genome Sequencing Center for Infectious Disease"/>
            <person name="Wu L."/>
            <person name="Ma J."/>
        </authorList>
    </citation>
    <scope>NUCLEOTIDE SEQUENCE [LARGE SCALE GENOMIC DNA]</scope>
    <source>
        <strain evidence="3">CGMCC 1.12237</strain>
    </source>
</reference>